<evidence type="ECO:0000313" key="2">
    <source>
        <dbReference type="Proteomes" id="UP000248806"/>
    </source>
</evidence>
<gene>
    <name evidence="1" type="ORF">EI42_04562</name>
</gene>
<comment type="caution">
    <text evidence="1">The sequence shown here is derived from an EMBL/GenBank/DDBJ whole genome shotgun (WGS) entry which is preliminary data.</text>
</comment>
<name>A0A326U2B4_THEHA</name>
<dbReference type="AlphaFoldDB" id="A0A326U2B4"/>
<dbReference type="EMBL" id="QKUF01000021">
    <property type="protein sequence ID" value="PZW24680.1"/>
    <property type="molecule type" value="Genomic_DNA"/>
</dbReference>
<accession>A0A326U2B4</accession>
<evidence type="ECO:0000313" key="1">
    <source>
        <dbReference type="EMBL" id="PZW24680.1"/>
    </source>
</evidence>
<dbReference type="Proteomes" id="UP000248806">
    <property type="component" value="Unassembled WGS sequence"/>
</dbReference>
<dbReference type="RefSeq" id="WP_111324878.1">
    <property type="nucleotide sequence ID" value="NZ_BIFX01000001.1"/>
</dbReference>
<sequence length="77" mass="8492">MVEQEIVAVLPGSVKRSQGAMNPTTLFISYIRLLPEKYHGVDAIIAFIIARKAGNGSTRQYTRGAALIDRSVFVLRD</sequence>
<organism evidence="1 2">
    <name type="scientific">Thermosporothrix hazakensis</name>
    <dbReference type="NCBI Taxonomy" id="644383"/>
    <lineage>
        <taxon>Bacteria</taxon>
        <taxon>Bacillati</taxon>
        <taxon>Chloroflexota</taxon>
        <taxon>Ktedonobacteria</taxon>
        <taxon>Ktedonobacterales</taxon>
        <taxon>Thermosporotrichaceae</taxon>
        <taxon>Thermosporothrix</taxon>
    </lineage>
</organism>
<proteinExistence type="predicted"/>
<keyword evidence="2" id="KW-1185">Reference proteome</keyword>
<reference evidence="1 2" key="1">
    <citation type="submission" date="2018-06" db="EMBL/GenBank/DDBJ databases">
        <title>Genomic Encyclopedia of Archaeal and Bacterial Type Strains, Phase II (KMG-II): from individual species to whole genera.</title>
        <authorList>
            <person name="Goeker M."/>
        </authorList>
    </citation>
    <scope>NUCLEOTIDE SEQUENCE [LARGE SCALE GENOMIC DNA]</scope>
    <source>
        <strain evidence="1 2">ATCC BAA-1881</strain>
    </source>
</reference>
<protein>
    <submittedName>
        <fullName evidence="1">Uncharacterized protein</fullName>
    </submittedName>
</protein>